<gene>
    <name evidence="1" type="ORF">GCM10022212_30430</name>
</gene>
<dbReference type="Proteomes" id="UP001501353">
    <property type="component" value="Unassembled WGS sequence"/>
</dbReference>
<dbReference type="EMBL" id="BAAAZE010000012">
    <property type="protein sequence ID" value="GAA4030059.1"/>
    <property type="molecule type" value="Genomic_DNA"/>
</dbReference>
<organism evidence="1 2">
    <name type="scientific">Actimicrobium antarcticum</name>
    <dbReference type="NCBI Taxonomy" id="1051899"/>
    <lineage>
        <taxon>Bacteria</taxon>
        <taxon>Pseudomonadati</taxon>
        <taxon>Pseudomonadota</taxon>
        <taxon>Betaproteobacteria</taxon>
        <taxon>Burkholderiales</taxon>
        <taxon>Oxalobacteraceae</taxon>
        <taxon>Actimicrobium</taxon>
    </lineage>
</organism>
<accession>A0ABP7TR32</accession>
<evidence type="ECO:0000313" key="1">
    <source>
        <dbReference type="EMBL" id="GAA4030059.1"/>
    </source>
</evidence>
<name>A0ABP7TR32_9BURK</name>
<sequence>MRDNQVGVADDLAFAVGQFAGTLDVEVGHHSDLDAATSATGNFFGIALENIECAGAYGADA</sequence>
<proteinExistence type="predicted"/>
<protein>
    <submittedName>
        <fullName evidence="1">Uncharacterized protein</fullName>
    </submittedName>
</protein>
<evidence type="ECO:0000313" key="2">
    <source>
        <dbReference type="Proteomes" id="UP001501353"/>
    </source>
</evidence>
<keyword evidence="2" id="KW-1185">Reference proteome</keyword>
<comment type="caution">
    <text evidence="1">The sequence shown here is derived from an EMBL/GenBank/DDBJ whole genome shotgun (WGS) entry which is preliminary data.</text>
</comment>
<reference evidence="2" key="1">
    <citation type="journal article" date="2019" name="Int. J. Syst. Evol. Microbiol.">
        <title>The Global Catalogue of Microorganisms (GCM) 10K type strain sequencing project: providing services to taxonomists for standard genome sequencing and annotation.</title>
        <authorList>
            <consortium name="The Broad Institute Genomics Platform"/>
            <consortium name="The Broad Institute Genome Sequencing Center for Infectious Disease"/>
            <person name="Wu L."/>
            <person name="Ma J."/>
        </authorList>
    </citation>
    <scope>NUCLEOTIDE SEQUENCE [LARGE SCALE GENOMIC DNA]</scope>
    <source>
        <strain evidence="2">JCM 16673</strain>
    </source>
</reference>